<dbReference type="InterPro" id="IPR000914">
    <property type="entry name" value="SBP_5_dom"/>
</dbReference>
<dbReference type="CDD" id="cd00995">
    <property type="entry name" value="PBP2_NikA_DppA_OppA_like"/>
    <property type="match status" value="1"/>
</dbReference>
<dbReference type="PANTHER" id="PTHR30290:SF10">
    <property type="entry name" value="PERIPLASMIC OLIGOPEPTIDE-BINDING PROTEIN-RELATED"/>
    <property type="match status" value="1"/>
</dbReference>
<keyword evidence="7" id="KW-1185">Reference proteome</keyword>
<dbReference type="PIRSF" id="PIRSF002741">
    <property type="entry name" value="MppA"/>
    <property type="match status" value="1"/>
</dbReference>
<evidence type="ECO:0000313" key="7">
    <source>
        <dbReference type="Proteomes" id="UP000321721"/>
    </source>
</evidence>
<keyword evidence="3" id="KW-0813">Transport</keyword>
<name>A0A5C6RQT7_9FLAO</name>
<reference evidence="6 7" key="1">
    <citation type="submission" date="2019-08" db="EMBL/GenBank/DDBJ databases">
        <title>Genome of Vicingus serpentipes NCIMB 15042.</title>
        <authorList>
            <person name="Bowman J.P."/>
        </authorList>
    </citation>
    <scope>NUCLEOTIDE SEQUENCE [LARGE SCALE GENOMIC DNA]</scope>
    <source>
        <strain evidence="6 7">NCIMB 15042</strain>
    </source>
</reference>
<comment type="caution">
    <text evidence="6">The sequence shown here is derived from an EMBL/GenBank/DDBJ whole genome shotgun (WGS) entry which is preliminary data.</text>
</comment>
<protein>
    <submittedName>
        <fullName evidence="6">ABC transporter substrate-binding protein</fullName>
    </submittedName>
</protein>
<dbReference type="Gene3D" id="3.40.190.10">
    <property type="entry name" value="Periplasmic binding protein-like II"/>
    <property type="match status" value="1"/>
</dbReference>
<evidence type="ECO:0000313" key="6">
    <source>
        <dbReference type="EMBL" id="TXB64285.1"/>
    </source>
</evidence>
<dbReference type="EMBL" id="VOOS01000005">
    <property type="protein sequence ID" value="TXB64285.1"/>
    <property type="molecule type" value="Genomic_DNA"/>
</dbReference>
<dbReference type="GO" id="GO:0043190">
    <property type="term" value="C:ATP-binding cassette (ABC) transporter complex"/>
    <property type="evidence" value="ECO:0007669"/>
    <property type="project" value="InterPro"/>
</dbReference>
<dbReference type="GO" id="GO:1904680">
    <property type="term" value="F:peptide transmembrane transporter activity"/>
    <property type="evidence" value="ECO:0007669"/>
    <property type="project" value="TreeGrafter"/>
</dbReference>
<keyword evidence="4" id="KW-0732">Signal</keyword>
<dbReference type="PANTHER" id="PTHR30290">
    <property type="entry name" value="PERIPLASMIC BINDING COMPONENT OF ABC TRANSPORTER"/>
    <property type="match status" value="1"/>
</dbReference>
<sequence>MKKLIYLLIGAAVILTSCGGNENTKKDDAKVAKGSVKYGGVFKLNETEDFRSLYPLNITEVVAHRITNQVYQGLLKLNQEDLTVLPSLAEKWEINEDATTFTFHLRKGVKFHDNQCFTDGKGRELNANDVKYCFEKACESSPENQMFPFFKDRLKGANEYYESTINKTPLAGGIEGIKVIDDYTIEFNLNYSFAGFLKILSHPACWVYPKEAFDMYGIDMRKNCVGTGPFRVKTIKESETVILERNPDYWENDQYGNQLPYLDGIKFSFIKEKKAELLEFRKGNLDMVYRLPLEMIKDVVGELEDAKKGGNKPYVMQVVPAMSVVYLGMQHKLPPFDNVDVRKAFNYAIDKNSIVTYTLQGDGRPGVHGFVPPFKGYDYESIEGYVFNPEKAKEHFKKAGYENGKGFPEITLQINSGGGDRNVQIAEVVQKMLSENLGVKINIEQLQFPQHLDNLETGKALFWRSAWIADYPDPENFLSLLYGKNVPEDMSTNSYLNSVRYQSEAFDAKFNEALREVDEAKRYELYKQADQIAVDDAATLPIFYDENTRLIQVYVKNFPSNAMEYRDMTAVYFDKDEE</sequence>
<accession>A0A5C6RQT7</accession>
<dbReference type="Proteomes" id="UP000321721">
    <property type="component" value="Unassembled WGS sequence"/>
</dbReference>
<dbReference type="InterPro" id="IPR030678">
    <property type="entry name" value="Peptide/Ni-bd"/>
</dbReference>
<dbReference type="OrthoDB" id="9772924at2"/>
<organism evidence="6 7">
    <name type="scientific">Vicingus serpentipes</name>
    <dbReference type="NCBI Taxonomy" id="1926625"/>
    <lineage>
        <taxon>Bacteria</taxon>
        <taxon>Pseudomonadati</taxon>
        <taxon>Bacteroidota</taxon>
        <taxon>Flavobacteriia</taxon>
        <taxon>Flavobacteriales</taxon>
        <taxon>Vicingaceae</taxon>
        <taxon>Vicingus</taxon>
    </lineage>
</organism>
<dbReference type="SUPFAM" id="SSF53850">
    <property type="entry name" value="Periplasmic binding protein-like II"/>
    <property type="match status" value="1"/>
</dbReference>
<dbReference type="InterPro" id="IPR023765">
    <property type="entry name" value="SBP_5_CS"/>
</dbReference>
<dbReference type="InterPro" id="IPR039424">
    <property type="entry name" value="SBP_5"/>
</dbReference>
<dbReference type="GO" id="GO:0015833">
    <property type="term" value="P:peptide transport"/>
    <property type="evidence" value="ECO:0007669"/>
    <property type="project" value="TreeGrafter"/>
</dbReference>
<comment type="subcellular location">
    <subcellularLocation>
        <location evidence="1">Cell envelope</location>
    </subcellularLocation>
</comment>
<evidence type="ECO:0000256" key="3">
    <source>
        <dbReference type="ARBA" id="ARBA00022448"/>
    </source>
</evidence>
<gene>
    <name evidence="6" type="ORF">FRY74_10860</name>
</gene>
<evidence type="ECO:0000259" key="5">
    <source>
        <dbReference type="Pfam" id="PF00496"/>
    </source>
</evidence>
<dbReference type="GO" id="GO:0030288">
    <property type="term" value="C:outer membrane-bounded periplasmic space"/>
    <property type="evidence" value="ECO:0007669"/>
    <property type="project" value="UniProtKB-ARBA"/>
</dbReference>
<dbReference type="RefSeq" id="WP_147101474.1">
    <property type="nucleotide sequence ID" value="NZ_VOOS01000005.1"/>
</dbReference>
<comment type="similarity">
    <text evidence="2">Belongs to the bacterial solute-binding protein 5 family.</text>
</comment>
<dbReference type="Gene3D" id="3.10.105.10">
    <property type="entry name" value="Dipeptide-binding Protein, Domain 3"/>
    <property type="match status" value="1"/>
</dbReference>
<feature type="domain" description="Solute-binding protein family 5" evidence="5">
    <location>
        <begin position="84"/>
        <end position="485"/>
    </location>
</feature>
<dbReference type="Gene3D" id="3.90.76.10">
    <property type="entry name" value="Dipeptide-binding Protein, Domain 1"/>
    <property type="match status" value="1"/>
</dbReference>
<evidence type="ECO:0000256" key="4">
    <source>
        <dbReference type="ARBA" id="ARBA00022729"/>
    </source>
</evidence>
<dbReference type="PROSITE" id="PS51257">
    <property type="entry name" value="PROKAR_LIPOPROTEIN"/>
    <property type="match status" value="1"/>
</dbReference>
<dbReference type="AlphaFoldDB" id="A0A5C6RQT7"/>
<evidence type="ECO:0000256" key="1">
    <source>
        <dbReference type="ARBA" id="ARBA00004196"/>
    </source>
</evidence>
<evidence type="ECO:0000256" key="2">
    <source>
        <dbReference type="ARBA" id="ARBA00005695"/>
    </source>
</evidence>
<dbReference type="PROSITE" id="PS01040">
    <property type="entry name" value="SBP_BACTERIAL_5"/>
    <property type="match status" value="1"/>
</dbReference>
<dbReference type="Pfam" id="PF00496">
    <property type="entry name" value="SBP_bac_5"/>
    <property type="match status" value="1"/>
</dbReference>
<proteinExistence type="inferred from homology"/>